<name>A0A1L8CRX4_9THEO</name>
<keyword evidence="2" id="KW-1185">Reference proteome</keyword>
<comment type="caution">
    <text evidence="1">The sequence shown here is derived from an EMBL/GenBank/DDBJ whole genome shotgun (WGS) entry which is preliminary data.</text>
</comment>
<organism evidence="1 2">
    <name type="scientific">Carboxydothermus pertinax</name>
    <dbReference type="NCBI Taxonomy" id="870242"/>
    <lineage>
        <taxon>Bacteria</taxon>
        <taxon>Bacillati</taxon>
        <taxon>Bacillota</taxon>
        <taxon>Clostridia</taxon>
        <taxon>Thermoanaerobacterales</taxon>
        <taxon>Thermoanaerobacteraceae</taxon>
        <taxon>Carboxydothermus</taxon>
    </lineage>
</organism>
<sequence>MKVYAFRCNCGKIVCQVEGNVIIIKCRHCKQYVYLYYDGTQIKKVLPGRQFAANGIPPSSPEAFSPEASV</sequence>
<evidence type="ECO:0000313" key="2">
    <source>
        <dbReference type="Proteomes" id="UP000187485"/>
    </source>
</evidence>
<evidence type="ECO:0000313" key="1">
    <source>
        <dbReference type="EMBL" id="GAV21676.1"/>
    </source>
</evidence>
<protein>
    <submittedName>
        <fullName evidence="1">Uncharacterized protein</fullName>
    </submittedName>
</protein>
<dbReference type="AlphaFoldDB" id="A0A1L8CRX4"/>
<reference evidence="2" key="1">
    <citation type="submission" date="2016-12" db="EMBL/GenBank/DDBJ databases">
        <title>Draft Genome Sequences od Carboxydothermus pertinax and islandicus, Hydrogenogenic Carboxydotrophic Bacteria.</title>
        <authorList>
            <person name="Fukuyama Y."/>
            <person name="Ohmae K."/>
            <person name="Yoneda Y."/>
            <person name="Yoshida T."/>
            <person name="Sako Y."/>
        </authorList>
    </citation>
    <scope>NUCLEOTIDE SEQUENCE [LARGE SCALE GENOMIC DNA]</scope>
    <source>
        <strain evidence="2">Ug1</strain>
    </source>
</reference>
<dbReference type="STRING" id="870242.cpu_01860"/>
<gene>
    <name evidence="1" type="ORF">cpu_01860</name>
</gene>
<accession>A0A1L8CRX4</accession>
<dbReference type="Proteomes" id="UP000187485">
    <property type="component" value="Unassembled WGS sequence"/>
</dbReference>
<dbReference type="EMBL" id="BDJK01000003">
    <property type="protein sequence ID" value="GAV21676.1"/>
    <property type="molecule type" value="Genomic_DNA"/>
</dbReference>
<proteinExistence type="predicted"/>